<organism evidence="3 4">
    <name type="scientific">Gymnopus androsaceus JB14</name>
    <dbReference type="NCBI Taxonomy" id="1447944"/>
    <lineage>
        <taxon>Eukaryota</taxon>
        <taxon>Fungi</taxon>
        <taxon>Dikarya</taxon>
        <taxon>Basidiomycota</taxon>
        <taxon>Agaricomycotina</taxon>
        <taxon>Agaricomycetes</taxon>
        <taxon>Agaricomycetidae</taxon>
        <taxon>Agaricales</taxon>
        <taxon>Marasmiineae</taxon>
        <taxon>Omphalotaceae</taxon>
        <taxon>Gymnopus</taxon>
    </lineage>
</organism>
<accession>A0A6A4HZN2</accession>
<dbReference type="AlphaFoldDB" id="A0A6A4HZN2"/>
<protein>
    <recommendedName>
        <fullName evidence="2">DUF4100 domain-containing protein</fullName>
    </recommendedName>
</protein>
<reference evidence="3" key="1">
    <citation type="journal article" date="2019" name="Environ. Microbiol.">
        <title>Fungal ecological strategies reflected in gene transcription - a case study of two litter decomposers.</title>
        <authorList>
            <person name="Barbi F."/>
            <person name="Kohler A."/>
            <person name="Barry K."/>
            <person name="Baskaran P."/>
            <person name="Daum C."/>
            <person name="Fauchery L."/>
            <person name="Ihrmark K."/>
            <person name="Kuo A."/>
            <person name="LaButti K."/>
            <person name="Lipzen A."/>
            <person name="Morin E."/>
            <person name="Grigoriev I.V."/>
            <person name="Henrissat B."/>
            <person name="Lindahl B."/>
            <person name="Martin F."/>
        </authorList>
    </citation>
    <scope>NUCLEOTIDE SEQUENCE</scope>
    <source>
        <strain evidence="3">JB14</strain>
    </source>
</reference>
<feature type="compositionally biased region" description="Polar residues" evidence="1">
    <location>
        <begin position="169"/>
        <end position="181"/>
    </location>
</feature>
<feature type="region of interest" description="Disordered" evidence="1">
    <location>
        <begin position="255"/>
        <end position="314"/>
    </location>
</feature>
<sequence length="460" mass="52056">MSNPTPVIIPAVPIIVPMPVPGAADAPEFNGRDVDCFLKKVLFHGRKANINDEDQLVDYLLEYCDRTRYKDLCYDLAFQAGKANRTWALATDCLRLLYLALNKPEEEITELSMKQMFLTGLPKHLATLGKEALNWNPYEYAKRRSTKSSKVHFDDKDPGSDNDTETDTKLSITPKSTNTGKKVTPANEPTISEHDKYEALVRKMNEMSIALANANQRPPSPRYNAEVWNYRGGMVLRLAVLQRCYVLNDLIKLDDTTSRQPPPKIISHQTDDHNPMEGVKRAPQQPLQPPPSQHQKRMPALPNPSTSKIPPPPNLINRKDGWKDLLPLKNSNNYQILKPLNQQQQTLPSGTHYHYTSNIQERTDPSKIMNQLLQMKIEITMGELIGVSQPLQKLVSNMAQTKRAYTNGKEGKASSAVAEVYDTMQMSSIVENLEVEVSDQREFDNFLVRYSNSVTQMPDN</sequence>
<dbReference type="InterPro" id="IPR025165">
    <property type="entry name" value="DUF4100"/>
</dbReference>
<dbReference type="Proteomes" id="UP000799118">
    <property type="component" value="Unassembled WGS sequence"/>
</dbReference>
<gene>
    <name evidence="3" type="ORF">BT96DRAFT_936696</name>
</gene>
<name>A0A6A4HZN2_9AGAR</name>
<evidence type="ECO:0000313" key="4">
    <source>
        <dbReference type="Proteomes" id="UP000799118"/>
    </source>
</evidence>
<keyword evidence="4" id="KW-1185">Reference proteome</keyword>
<evidence type="ECO:0000259" key="2">
    <source>
        <dbReference type="Pfam" id="PF13352"/>
    </source>
</evidence>
<evidence type="ECO:0000313" key="3">
    <source>
        <dbReference type="EMBL" id="KAE9403170.1"/>
    </source>
</evidence>
<feature type="compositionally biased region" description="Basic and acidic residues" evidence="1">
    <location>
        <begin position="269"/>
        <end position="280"/>
    </location>
</feature>
<feature type="domain" description="DUF4100" evidence="2">
    <location>
        <begin position="267"/>
        <end position="407"/>
    </location>
</feature>
<dbReference type="EMBL" id="ML769428">
    <property type="protein sequence ID" value="KAE9403170.1"/>
    <property type="molecule type" value="Genomic_DNA"/>
</dbReference>
<proteinExistence type="predicted"/>
<dbReference type="OrthoDB" id="5535068at2759"/>
<feature type="region of interest" description="Disordered" evidence="1">
    <location>
        <begin position="147"/>
        <end position="189"/>
    </location>
</feature>
<dbReference type="Pfam" id="PF13352">
    <property type="entry name" value="DUF4100"/>
    <property type="match status" value="1"/>
</dbReference>
<evidence type="ECO:0000256" key="1">
    <source>
        <dbReference type="SAM" id="MobiDB-lite"/>
    </source>
</evidence>